<protein>
    <submittedName>
        <fullName evidence="3">Plasmid pRiA4b ORF-3-like protein</fullName>
    </submittedName>
</protein>
<dbReference type="Proteomes" id="UP000270468">
    <property type="component" value="Unassembled WGS sequence"/>
</dbReference>
<dbReference type="InterPro" id="IPR053864">
    <property type="entry name" value="DUF6933"/>
</dbReference>
<dbReference type="Pfam" id="PF22016">
    <property type="entry name" value="DUF6933"/>
    <property type="match status" value="1"/>
</dbReference>
<keyword evidence="4" id="KW-1185">Reference proteome</keyword>
<dbReference type="AlphaFoldDB" id="A0A3P5X076"/>
<evidence type="ECO:0000313" key="4">
    <source>
        <dbReference type="Proteomes" id="UP000270468"/>
    </source>
</evidence>
<feature type="domain" description="Plasmid pRiA4b Orf3-like" evidence="1">
    <location>
        <begin position="176"/>
        <end position="363"/>
    </location>
</feature>
<organism evidence="3 4">
    <name type="scientific">Filibacter tadaridae</name>
    <dbReference type="NCBI Taxonomy" id="2483811"/>
    <lineage>
        <taxon>Bacteria</taxon>
        <taxon>Bacillati</taxon>
        <taxon>Bacillota</taxon>
        <taxon>Bacilli</taxon>
        <taxon>Bacillales</taxon>
        <taxon>Caryophanaceae</taxon>
        <taxon>Filibacter</taxon>
    </lineage>
</organism>
<gene>
    <name evidence="3" type="ORF">FILTAD_00961</name>
</gene>
<dbReference type="InterPro" id="IPR024047">
    <property type="entry name" value="MM3350-like_sf"/>
</dbReference>
<accession>A0A3P5X076</accession>
<feature type="domain" description="DUF6933" evidence="2">
    <location>
        <begin position="2"/>
        <end position="158"/>
    </location>
</feature>
<proteinExistence type="predicted"/>
<reference evidence="3 4" key="1">
    <citation type="submission" date="2018-11" db="EMBL/GenBank/DDBJ databases">
        <authorList>
            <person name="Criscuolo A."/>
        </authorList>
    </citation>
    <scope>NUCLEOTIDE SEQUENCE [LARGE SCALE GENOMIC DNA]</scope>
    <source>
        <strain evidence="3">ATB-66</strain>
    </source>
</reference>
<dbReference type="PANTHER" id="PTHR41878:SF1">
    <property type="entry name" value="TNPR PROTEIN"/>
    <property type="match status" value="1"/>
</dbReference>
<evidence type="ECO:0000313" key="3">
    <source>
        <dbReference type="EMBL" id="VDC23996.1"/>
    </source>
</evidence>
<dbReference type="EMBL" id="UXAV01000028">
    <property type="protein sequence ID" value="VDC23996.1"/>
    <property type="molecule type" value="Genomic_DNA"/>
</dbReference>
<dbReference type="InterPro" id="IPR012912">
    <property type="entry name" value="Plasmid_pRiA4b_Orf3-like"/>
</dbReference>
<dbReference type="RefSeq" id="WP_124069389.1">
    <property type="nucleotide sequence ID" value="NZ_CBCRXF010000022.1"/>
</dbReference>
<dbReference type="SUPFAM" id="SSF159941">
    <property type="entry name" value="MM3350-like"/>
    <property type="match status" value="1"/>
</dbReference>
<dbReference type="OrthoDB" id="9801392at2"/>
<sequence>MHIRCTKKLLDELKVKPGLVEEVDPLFSWHANNIVVNRKKVVVLTNDRNRYAVVLYGLKATDFKKFNKIAMQGVRETFQKEGISDKVIDRYLLHTGEVSITKTKDRTSVARMNKACDNAYFFDELWDKDSIFQPTMGVRISSLLVGDGKGSYLYPNEEMYKDLSLFAGQSIFEANAATLKVTLRLENRQVWRRLVVPVNKTFDQLHQIIQTAFGWQDCHLHDFHVYGNEFNSESNLTEGHPEKIQKPIIKLVCDPEAFSYPGEVDMKLEKGVMLSEYIPACEMLTYNYDFGDDWKHDIEVESYIENYESNYSVCLDGEGNTPPEDVGGEHGYEEFLKVLADPNHPEHEHLTNWGRMQQYQDFAIDGVNRSLKGL</sequence>
<evidence type="ECO:0000259" key="2">
    <source>
        <dbReference type="Pfam" id="PF22016"/>
    </source>
</evidence>
<dbReference type="Gene3D" id="3.10.290.30">
    <property type="entry name" value="MM3350-like"/>
    <property type="match status" value="1"/>
</dbReference>
<name>A0A3P5X076_9BACL</name>
<dbReference type="Pfam" id="PF07929">
    <property type="entry name" value="PRiA4_ORF3"/>
    <property type="match status" value="1"/>
</dbReference>
<evidence type="ECO:0000259" key="1">
    <source>
        <dbReference type="Pfam" id="PF07929"/>
    </source>
</evidence>
<dbReference type="PANTHER" id="PTHR41878">
    <property type="entry name" value="LEXA REPRESSOR-RELATED"/>
    <property type="match status" value="1"/>
</dbReference>